<evidence type="ECO:0000313" key="2">
    <source>
        <dbReference type="Proteomes" id="UP000790709"/>
    </source>
</evidence>
<comment type="caution">
    <text evidence="1">The sequence shown here is derived from an EMBL/GenBank/DDBJ whole genome shotgun (WGS) entry which is preliminary data.</text>
</comment>
<sequence length="322" mass="35893">MNGSYIETLDTPPTAVEFSRLVHISRPVVIKGLKVPASARWTDDYLAEKMGERKISVALTPNGLADAVTRGSDGKLYFTEPCTDQMTMREFMSRLTADRGDETDATLYLQSQNGNLYSASFFEQDGRDISEFESLRADVPSNISWCGEAFGKAPDAVNLWIGDSRSTTSIHSDPYENIYTVVRGSKHFTLLPPTEGWCLQERTYPHATYTRSTSSSCLSLTPSPSDTPPVRWSSVASPHLPNTLPPEAHPLHVTLNAGDTLYLPVGWWHHVRQSGDITIALNWWYDAEVQGMSWVWLNVLRGVRDVPPGNVEEENCETTIKP</sequence>
<evidence type="ECO:0000313" key="1">
    <source>
        <dbReference type="EMBL" id="KAH7929452.1"/>
    </source>
</evidence>
<dbReference type="EMBL" id="MU266341">
    <property type="protein sequence ID" value="KAH7929452.1"/>
    <property type="molecule type" value="Genomic_DNA"/>
</dbReference>
<name>A0ACB8BVF1_9AGAM</name>
<keyword evidence="2" id="KW-1185">Reference proteome</keyword>
<protein>
    <submittedName>
        <fullName evidence="1">Clavaminate synthase-like protein</fullName>
    </submittedName>
</protein>
<accession>A0ACB8BVF1</accession>
<gene>
    <name evidence="1" type="ORF">BV22DRAFT_1029500</name>
</gene>
<proteinExistence type="predicted"/>
<dbReference type="Proteomes" id="UP000790709">
    <property type="component" value="Unassembled WGS sequence"/>
</dbReference>
<reference evidence="1" key="1">
    <citation type="journal article" date="2021" name="New Phytol.">
        <title>Evolutionary innovations through gain and loss of genes in the ectomycorrhizal Boletales.</title>
        <authorList>
            <person name="Wu G."/>
            <person name="Miyauchi S."/>
            <person name="Morin E."/>
            <person name="Kuo A."/>
            <person name="Drula E."/>
            <person name="Varga T."/>
            <person name="Kohler A."/>
            <person name="Feng B."/>
            <person name="Cao Y."/>
            <person name="Lipzen A."/>
            <person name="Daum C."/>
            <person name="Hundley H."/>
            <person name="Pangilinan J."/>
            <person name="Johnson J."/>
            <person name="Barry K."/>
            <person name="LaButti K."/>
            <person name="Ng V."/>
            <person name="Ahrendt S."/>
            <person name="Min B."/>
            <person name="Choi I.G."/>
            <person name="Park H."/>
            <person name="Plett J.M."/>
            <person name="Magnuson J."/>
            <person name="Spatafora J.W."/>
            <person name="Nagy L.G."/>
            <person name="Henrissat B."/>
            <person name="Grigoriev I.V."/>
            <person name="Yang Z.L."/>
            <person name="Xu J."/>
            <person name="Martin F.M."/>
        </authorList>
    </citation>
    <scope>NUCLEOTIDE SEQUENCE</scope>
    <source>
        <strain evidence="1">KUC20120723A-06</strain>
    </source>
</reference>
<organism evidence="1 2">
    <name type="scientific">Leucogyrophana mollusca</name>
    <dbReference type="NCBI Taxonomy" id="85980"/>
    <lineage>
        <taxon>Eukaryota</taxon>
        <taxon>Fungi</taxon>
        <taxon>Dikarya</taxon>
        <taxon>Basidiomycota</taxon>
        <taxon>Agaricomycotina</taxon>
        <taxon>Agaricomycetes</taxon>
        <taxon>Agaricomycetidae</taxon>
        <taxon>Boletales</taxon>
        <taxon>Boletales incertae sedis</taxon>
        <taxon>Leucogyrophana</taxon>
    </lineage>
</organism>